<gene>
    <name evidence="3" type="ordered locus">Clocl_1098</name>
</gene>
<dbReference type="Pfam" id="PF12732">
    <property type="entry name" value="YtxH"/>
    <property type="match status" value="1"/>
</dbReference>
<keyword evidence="2" id="KW-0472">Membrane</keyword>
<dbReference type="InterPro" id="IPR052928">
    <property type="entry name" value="Desiccation-related_membrane"/>
</dbReference>
<reference evidence="4" key="1">
    <citation type="submission" date="2011-12" db="EMBL/GenBank/DDBJ databases">
        <title>Complete sequence of Clostridium clariflavum DSM 19732.</title>
        <authorList>
            <consortium name="US DOE Joint Genome Institute"/>
            <person name="Lucas S."/>
            <person name="Han J."/>
            <person name="Lapidus A."/>
            <person name="Cheng J.-F."/>
            <person name="Goodwin L."/>
            <person name="Pitluck S."/>
            <person name="Peters L."/>
            <person name="Teshima H."/>
            <person name="Detter J.C."/>
            <person name="Han C."/>
            <person name="Tapia R."/>
            <person name="Land M."/>
            <person name="Hauser L."/>
            <person name="Kyrpides N."/>
            <person name="Ivanova N."/>
            <person name="Pagani I."/>
            <person name="Kitzmiller T."/>
            <person name="Lynd L."/>
            <person name="Izquierdo J."/>
            <person name="Woyke T."/>
        </authorList>
    </citation>
    <scope>NUCLEOTIDE SEQUENCE [LARGE SCALE GENOMIC DNA]</scope>
    <source>
        <strain evidence="4">DSM 19732 / NBRC 101661 / EBR45</strain>
    </source>
</reference>
<evidence type="ECO:0000313" key="3">
    <source>
        <dbReference type="EMBL" id="AEV67773.1"/>
    </source>
</evidence>
<dbReference type="KEGG" id="ccl:Clocl_1098"/>
<keyword evidence="2" id="KW-0812">Transmembrane</keyword>
<keyword evidence="4" id="KW-1185">Reference proteome</keyword>
<reference evidence="3 4" key="2">
    <citation type="journal article" date="2012" name="Stand. Genomic Sci.">
        <title>Complete Genome Sequence of Clostridium clariflavum DSM 19732.</title>
        <authorList>
            <person name="Izquierdo J.A."/>
            <person name="Goodwin L."/>
            <person name="Davenport K.W."/>
            <person name="Teshima H."/>
            <person name="Bruce D."/>
            <person name="Detter C."/>
            <person name="Tapia R."/>
            <person name="Han S."/>
            <person name="Land M."/>
            <person name="Hauser L."/>
            <person name="Jeffries C.D."/>
            <person name="Han J."/>
            <person name="Pitluck S."/>
            <person name="Nolan M."/>
            <person name="Chen A."/>
            <person name="Huntemann M."/>
            <person name="Mavromatis K."/>
            <person name="Mikhailova N."/>
            <person name="Liolios K."/>
            <person name="Woyke T."/>
            <person name="Lynd L.R."/>
        </authorList>
    </citation>
    <scope>NUCLEOTIDE SEQUENCE [LARGE SCALE GENOMIC DNA]</scope>
    <source>
        <strain evidence="4">DSM 19732 / NBRC 101661 / EBR45</strain>
    </source>
</reference>
<dbReference type="PANTHER" id="PTHR35792:SF2">
    <property type="entry name" value="GENERAL STRESS PROTEIN"/>
    <property type="match status" value="1"/>
</dbReference>
<dbReference type="AlphaFoldDB" id="G8LY42"/>
<protein>
    <submittedName>
        <fullName evidence="3">Gas vesicle protein</fullName>
    </submittedName>
</protein>
<dbReference type="eggNOG" id="COG4980">
    <property type="taxonomic scope" value="Bacteria"/>
</dbReference>
<proteinExistence type="predicted"/>
<organism evidence="3 4">
    <name type="scientific">Acetivibrio clariflavus (strain DSM 19732 / NBRC 101661 / EBR45)</name>
    <name type="common">Clostridium clariflavum</name>
    <dbReference type="NCBI Taxonomy" id="720554"/>
    <lineage>
        <taxon>Bacteria</taxon>
        <taxon>Bacillati</taxon>
        <taxon>Bacillota</taxon>
        <taxon>Clostridia</taxon>
        <taxon>Eubacteriales</taxon>
        <taxon>Oscillospiraceae</taxon>
        <taxon>Acetivibrio</taxon>
    </lineage>
</organism>
<evidence type="ECO:0000256" key="1">
    <source>
        <dbReference type="SAM" id="MobiDB-lite"/>
    </source>
</evidence>
<dbReference type="InterPro" id="IPR024623">
    <property type="entry name" value="YtxH"/>
</dbReference>
<feature type="region of interest" description="Disordered" evidence="1">
    <location>
        <begin position="104"/>
        <end position="126"/>
    </location>
</feature>
<dbReference type="EMBL" id="CP003065">
    <property type="protein sequence ID" value="AEV67773.1"/>
    <property type="molecule type" value="Genomic_DNA"/>
</dbReference>
<accession>G8LY42</accession>
<feature type="compositionally biased region" description="Basic and acidic residues" evidence="1">
    <location>
        <begin position="104"/>
        <end position="114"/>
    </location>
</feature>
<evidence type="ECO:0000313" key="4">
    <source>
        <dbReference type="Proteomes" id="UP000005435"/>
    </source>
</evidence>
<dbReference type="RefSeq" id="WP_014254391.1">
    <property type="nucleotide sequence ID" value="NC_016627.1"/>
</dbReference>
<dbReference type="PANTHER" id="PTHR35792">
    <property type="entry name" value="GENERAL STRESS PROTEIN"/>
    <property type="match status" value="1"/>
</dbReference>
<feature type="compositionally biased region" description="Acidic residues" evidence="1">
    <location>
        <begin position="115"/>
        <end position="126"/>
    </location>
</feature>
<sequence length="126" mass="13748" precursor="true">MKIRDLLENRKRARRKAARKKAAKNIAVGAGVGAAVGLTAGVLLAPKSGKETREELAENVKDVAEKVADSTKKTARRVSVGTKKAAGLLKEKITELKNRKVNEEVEISQDNKDNDQEEAENEVLEN</sequence>
<feature type="transmembrane region" description="Helical" evidence="2">
    <location>
        <begin position="21"/>
        <end position="45"/>
    </location>
</feature>
<dbReference type="Proteomes" id="UP000005435">
    <property type="component" value="Chromosome"/>
</dbReference>
<evidence type="ECO:0000256" key="2">
    <source>
        <dbReference type="SAM" id="Phobius"/>
    </source>
</evidence>
<name>G8LY42_ACECE</name>
<keyword evidence="2" id="KW-1133">Transmembrane helix</keyword>
<dbReference type="HOGENOM" id="CLU_105320_1_1_9"/>